<reference evidence="2 3" key="1">
    <citation type="journal article" date="2015" name="Nat. Commun.">
        <title>Outbred genome sequencing and CRISPR/Cas9 gene editing in butterflies.</title>
        <authorList>
            <person name="Li X."/>
            <person name="Fan D."/>
            <person name="Zhang W."/>
            <person name="Liu G."/>
            <person name="Zhang L."/>
            <person name="Zhao L."/>
            <person name="Fang X."/>
            <person name="Chen L."/>
            <person name="Dong Y."/>
            <person name="Chen Y."/>
            <person name="Ding Y."/>
            <person name="Zhao R."/>
            <person name="Feng M."/>
            <person name="Zhu Y."/>
            <person name="Feng Y."/>
            <person name="Jiang X."/>
            <person name="Zhu D."/>
            <person name="Xiang H."/>
            <person name="Feng X."/>
            <person name="Li S."/>
            <person name="Wang J."/>
            <person name="Zhang G."/>
            <person name="Kronforst M.R."/>
            <person name="Wang W."/>
        </authorList>
    </citation>
    <scope>NUCLEOTIDE SEQUENCE [LARGE SCALE GENOMIC DNA]</scope>
    <source>
        <strain evidence="2">Ya'a_city_454_Px</strain>
        <tissue evidence="2">Whole body</tissue>
    </source>
</reference>
<evidence type="ECO:0000256" key="1">
    <source>
        <dbReference type="SAM" id="MobiDB-lite"/>
    </source>
</evidence>
<evidence type="ECO:0000313" key="3">
    <source>
        <dbReference type="Proteomes" id="UP000053268"/>
    </source>
</evidence>
<proteinExistence type="predicted"/>
<accession>A0A194PCH2</accession>
<dbReference type="AlphaFoldDB" id="A0A194PCH2"/>
<gene>
    <name evidence="2" type="ORF">RR46_14396</name>
</gene>
<keyword evidence="3" id="KW-1185">Reference proteome</keyword>
<dbReference type="Proteomes" id="UP000053268">
    <property type="component" value="Unassembled WGS sequence"/>
</dbReference>
<dbReference type="EMBL" id="KQ459606">
    <property type="protein sequence ID" value="KPI90892.1"/>
    <property type="molecule type" value="Genomic_DNA"/>
</dbReference>
<feature type="region of interest" description="Disordered" evidence="1">
    <location>
        <begin position="1"/>
        <end position="28"/>
    </location>
</feature>
<name>A0A194PCH2_PAPXU</name>
<organism evidence="2 3">
    <name type="scientific">Papilio xuthus</name>
    <name type="common">Asian swallowtail butterfly</name>
    <dbReference type="NCBI Taxonomy" id="66420"/>
    <lineage>
        <taxon>Eukaryota</taxon>
        <taxon>Metazoa</taxon>
        <taxon>Ecdysozoa</taxon>
        <taxon>Arthropoda</taxon>
        <taxon>Hexapoda</taxon>
        <taxon>Insecta</taxon>
        <taxon>Pterygota</taxon>
        <taxon>Neoptera</taxon>
        <taxon>Endopterygota</taxon>
        <taxon>Lepidoptera</taxon>
        <taxon>Glossata</taxon>
        <taxon>Ditrysia</taxon>
        <taxon>Papilionoidea</taxon>
        <taxon>Papilionidae</taxon>
        <taxon>Papilioninae</taxon>
        <taxon>Papilio</taxon>
    </lineage>
</organism>
<sequence>MDKCNRMERAVREQDGRRDFPSSIRFDPHGLETNSRAANKIITNVHEMLAVLCARGLRHRTDVMGNHLGRHKQTFPKIATDSPNTDYNCGKLLNGFKI</sequence>
<evidence type="ECO:0000313" key="2">
    <source>
        <dbReference type="EMBL" id="KPI90892.1"/>
    </source>
</evidence>
<protein>
    <submittedName>
        <fullName evidence="2">Uncharacterized protein</fullName>
    </submittedName>
</protein>